<feature type="region of interest" description="Disordered" evidence="1">
    <location>
        <begin position="180"/>
        <end position="217"/>
    </location>
</feature>
<proteinExistence type="predicted"/>
<feature type="compositionally biased region" description="Basic and acidic residues" evidence="1">
    <location>
        <begin position="634"/>
        <end position="648"/>
    </location>
</feature>
<feature type="compositionally biased region" description="Low complexity" evidence="1">
    <location>
        <begin position="659"/>
        <end position="685"/>
    </location>
</feature>
<feature type="compositionally biased region" description="Low complexity" evidence="1">
    <location>
        <begin position="551"/>
        <end position="564"/>
    </location>
</feature>
<dbReference type="AlphaFoldDB" id="T1KZ95"/>
<dbReference type="EMBL" id="CAEY01000737">
    <property type="status" value="NOT_ANNOTATED_CDS"/>
    <property type="molecule type" value="Genomic_DNA"/>
</dbReference>
<dbReference type="EnsemblMetazoa" id="tetur28g00820.1">
    <property type="protein sequence ID" value="tetur28g00820.1"/>
    <property type="gene ID" value="tetur28g00820"/>
</dbReference>
<evidence type="ECO:0000313" key="3">
    <source>
        <dbReference type="Proteomes" id="UP000015104"/>
    </source>
</evidence>
<dbReference type="eggNOG" id="ENOG502TC9B">
    <property type="taxonomic scope" value="Eukaryota"/>
</dbReference>
<sequence length="719" mass="80764">MENQQSKKSYSFKLVNTSRRRQSSIIENQTTLLGAYFDLRMGQKVIGALVSLIDTFGVAKTISICFKIEADKIPDEVKSLSTRKMNLLQLKVAECDPIPIMVIVIADDSSDLLSSYKVFLSNSEKLNLINFDSKMNYILSDYIQLERKAGEISLRSTPLEDYQKMQKKIQALNKRIKSTPISSASSSSTPNAPIASTSRASSVVEVSQDSQQPPAKKMRYILEPADFKKLEAEYKNIIYESVRPWAAAVMDVLRKFTAPVEIRPKTSIELRPTTTIEKVDVNPESIRDENIRKIPEVDATYEKNGTMFIEGTLPVPARSYRLAMRSQPQKVAIGNEPSFWLSNIVRDCFPEHWLIGTTIRGQGGKASLVSIWNYHIPETDPSGGFFEDGLGERRLRALLDHVVRKTKKDSYDKTVEKHLLDSLAKYLHYARVRVEQKPKRKRKKPRIESSEESDINPTDFLQEDMETDSEQPRINRSSSPRSNLEPSILEGDIDDEEEEEEEEGEFQTPEPNHGNRIPSIDLVGDGNGSSESDGDAESSQDGGKHKEPNPSSTLLDLSSTQTISFAQPETHLQTGITNEGQVSTENTQSGEKDLLESETISKPVEKEDERFNTETDDTSSNQQDDSGIVSSPASKKDSTDDSKRKLEFNDSETSGQDSEQQQGQEQGQEQQPQPQQQQQKQQQEENSSTLDQNTLATIAALVEKNPKNRELLAQLFGEK</sequence>
<feature type="compositionally biased region" description="Polar residues" evidence="1">
    <location>
        <begin position="565"/>
        <end position="589"/>
    </location>
</feature>
<keyword evidence="3" id="KW-1185">Reference proteome</keyword>
<feature type="compositionally biased region" description="Acidic residues" evidence="1">
    <location>
        <begin position="491"/>
        <end position="505"/>
    </location>
</feature>
<name>T1KZ95_TETUR</name>
<reference evidence="2" key="2">
    <citation type="submission" date="2015-06" db="UniProtKB">
        <authorList>
            <consortium name="EnsemblMetazoa"/>
        </authorList>
    </citation>
    <scope>IDENTIFICATION</scope>
</reference>
<dbReference type="Proteomes" id="UP000015104">
    <property type="component" value="Unassembled WGS sequence"/>
</dbReference>
<protein>
    <submittedName>
        <fullName evidence="2">Uncharacterized protein</fullName>
    </submittedName>
</protein>
<evidence type="ECO:0000256" key="1">
    <source>
        <dbReference type="SAM" id="MobiDB-lite"/>
    </source>
</evidence>
<accession>T1KZ95</accession>
<dbReference type="HOGENOM" id="CLU_384678_0_0_1"/>
<feature type="compositionally biased region" description="Low complexity" evidence="1">
    <location>
        <begin position="180"/>
        <end position="212"/>
    </location>
</feature>
<reference evidence="3" key="1">
    <citation type="submission" date="2011-08" db="EMBL/GenBank/DDBJ databases">
        <authorList>
            <person name="Rombauts S."/>
        </authorList>
    </citation>
    <scope>NUCLEOTIDE SEQUENCE</scope>
    <source>
        <strain evidence="3">London</strain>
    </source>
</reference>
<feature type="compositionally biased region" description="Low complexity" evidence="1">
    <location>
        <begin position="618"/>
        <end position="633"/>
    </location>
</feature>
<feature type="compositionally biased region" description="Basic and acidic residues" evidence="1">
    <location>
        <begin position="603"/>
        <end position="613"/>
    </location>
</feature>
<feature type="region of interest" description="Disordered" evidence="1">
    <location>
        <begin position="436"/>
        <end position="694"/>
    </location>
</feature>
<feature type="compositionally biased region" description="Low complexity" evidence="1">
    <location>
        <begin position="472"/>
        <end position="483"/>
    </location>
</feature>
<organism evidence="2 3">
    <name type="scientific">Tetranychus urticae</name>
    <name type="common">Two-spotted spider mite</name>
    <dbReference type="NCBI Taxonomy" id="32264"/>
    <lineage>
        <taxon>Eukaryota</taxon>
        <taxon>Metazoa</taxon>
        <taxon>Ecdysozoa</taxon>
        <taxon>Arthropoda</taxon>
        <taxon>Chelicerata</taxon>
        <taxon>Arachnida</taxon>
        <taxon>Acari</taxon>
        <taxon>Acariformes</taxon>
        <taxon>Trombidiformes</taxon>
        <taxon>Prostigmata</taxon>
        <taxon>Eleutherengona</taxon>
        <taxon>Raphignathae</taxon>
        <taxon>Tetranychoidea</taxon>
        <taxon>Tetranychidae</taxon>
        <taxon>Tetranychus</taxon>
    </lineage>
</organism>
<evidence type="ECO:0000313" key="2">
    <source>
        <dbReference type="EnsemblMetazoa" id="tetur28g00820.1"/>
    </source>
</evidence>